<dbReference type="EMBL" id="BOMW01000043">
    <property type="protein sequence ID" value="GIF06961.1"/>
    <property type="molecule type" value="Genomic_DNA"/>
</dbReference>
<keyword evidence="1" id="KW-0732">Signal</keyword>
<feature type="signal peptide" evidence="1">
    <location>
        <begin position="1"/>
        <end position="21"/>
    </location>
</feature>
<dbReference type="AlphaFoldDB" id="A0A919N9V0"/>
<dbReference type="PROSITE" id="PS51257">
    <property type="entry name" value="PROKAR_LIPOPROTEIN"/>
    <property type="match status" value="1"/>
</dbReference>
<accession>A0A919N9V0</accession>
<feature type="chain" id="PRO_5038735233" evidence="1">
    <location>
        <begin position="22"/>
        <end position="97"/>
    </location>
</feature>
<evidence type="ECO:0000256" key="1">
    <source>
        <dbReference type="SAM" id="SignalP"/>
    </source>
</evidence>
<keyword evidence="3" id="KW-1185">Reference proteome</keyword>
<reference evidence="2" key="1">
    <citation type="submission" date="2021-01" db="EMBL/GenBank/DDBJ databases">
        <title>Whole genome shotgun sequence of Actinoplanes siamensis NBRC 109076.</title>
        <authorList>
            <person name="Komaki H."/>
            <person name="Tamura T."/>
        </authorList>
    </citation>
    <scope>NUCLEOTIDE SEQUENCE</scope>
    <source>
        <strain evidence="2">NBRC 109076</strain>
    </source>
</reference>
<organism evidence="2 3">
    <name type="scientific">Actinoplanes siamensis</name>
    <dbReference type="NCBI Taxonomy" id="1223317"/>
    <lineage>
        <taxon>Bacteria</taxon>
        <taxon>Bacillati</taxon>
        <taxon>Actinomycetota</taxon>
        <taxon>Actinomycetes</taxon>
        <taxon>Micromonosporales</taxon>
        <taxon>Micromonosporaceae</taxon>
        <taxon>Actinoplanes</taxon>
    </lineage>
</organism>
<sequence length="97" mass="9380">MRAPAFSTALPQARAAATALASVGCSAQFVGATGAAGAAGGAATAGDETVTADNVPATNAAAATTATRLIGGWPALKRARLIYGPPSPELRELMSGP</sequence>
<evidence type="ECO:0000313" key="2">
    <source>
        <dbReference type="EMBL" id="GIF06961.1"/>
    </source>
</evidence>
<protein>
    <submittedName>
        <fullName evidence="2">Uncharacterized protein</fullName>
    </submittedName>
</protein>
<comment type="caution">
    <text evidence="2">The sequence shown here is derived from an EMBL/GenBank/DDBJ whole genome shotgun (WGS) entry which is preliminary data.</text>
</comment>
<name>A0A919N9V0_9ACTN</name>
<gene>
    <name evidence="2" type="ORF">Asi03nite_44990</name>
</gene>
<evidence type="ECO:0000313" key="3">
    <source>
        <dbReference type="Proteomes" id="UP000629619"/>
    </source>
</evidence>
<proteinExistence type="predicted"/>
<dbReference type="Proteomes" id="UP000629619">
    <property type="component" value="Unassembled WGS sequence"/>
</dbReference>